<evidence type="ECO:0000256" key="1">
    <source>
        <dbReference type="SAM" id="MobiDB-lite"/>
    </source>
</evidence>
<proteinExistence type="predicted"/>
<evidence type="ECO:0000313" key="2">
    <source>
        <dbReference type="EMBL" id="MFC4518275.1"/>
    </source>
</evidence>
<evidence type="ECO:0000313" key="3">
    <source>
        <dbReference type="Proteomes" id="UP001595990"/>
    </source>
</evidence>
<name>A0ABV9BVV9_9ACTN</name>
<comment type="caution">
    <text evidence="2">The sequence shown here is derived from an EMBL/GenBank/DDBJ whole genome shotgun (WGS) entry which is preliminary data.</text>
</comment>
<protein>
    <submittedName>
        <fullName evidence="2">Uncharacterized protein</fullName>
    </submittedName>
</protein>
<keyword evidence="3" id="KW-1185">Reference proteome</keyword>
<dbReference type="Proteomes" id="UP001595990">
    <property type="component" value="Unassembled WGS sequence"/>
</dbReference>
<dbReference type="EMBL" id="JBHSFS010000041">
    <property type="protein sequence ID" value="MFC4518275.1"/>
    <property type="molecule type" value="Genomic_DNA"/>
</dbReference>
<gene>
    <name evidence="2" type="ORF">ACFPEN_36075</name>
</gene>
<reference evidence="3" key="1">
    <citation type="journal article" date="2019" name="Int. J. Syst. Evol. Microbiol.">
        <title>The Global Catalogue of Microorganisms (GCM) 10K type strain sequencing project: providing services to taxonomists for standard genome sequencing and annotation.</title>
        <authorList>
            <consortium name="The Broad Institute Genomics Platform"/>
            <consortium name="The Broad Institute Genome Sequencing Center for Infectious Disease"/>
            <person name="Wu L."/>
            <person name="Ma J."/>
        </authorList>
    </citation>
    <scope>NUCLEOTIDE SEQUENCE [LARGE SCALE GENOMIC DNA]</scope>
    <source>
        <strain evidence="3">CECT 8064</strain>
    </source>
</reference>
<sequence length="210" mass="23846">MTDTEEIKKEQAAIDKRLIEVEKSIAKSAAKDKKDELPFGALWSNKDWKLTLTEYIEIIAIAKATSLIKIGLPAVLDLGKIVESLIEKKYKRNKWGWIFGKKPDDPLPPQIERIDALESRMSRADELRPSVIRFNTQYPASRSERINSDIQSLKGKVRHLEENRRQLRNSANATPPPRRSNVDGIGSLSQAADQINRLEERITHLARALG</sequence>
<dbReference type="RefSeq" id="WP_417924555.1">
    <property type="nucleotide sequence ID" value="NZ_JBHSFS010000041.1"/>
</dbReference>
<accession>A0ABV9BVV9</accession>
<feature type="region of interest" description="Disordered" evidence="1">
    <location>
        <begin position="166"/>
        <end position="185"/>
    </location>
</feature>
<organism evidence="2 3">
    <name type="scientific">Streptomyces ehimensis</name>
    <dbReference type="NCBI Taxonomy" id="68195"/>
    <lineage>
        <taxon>Bacteria</taxon>
        <taxon>Bacillati</taxon>
        <taxon>Actinomycetota</taxon>
        <taxon>Actinomycetes</taxon>
        <taxon>Kitasatosporales</taxon>
        <taxon>Streptomycetaceae</taxon>
        <taxon>Streptomyces</taxon>
    </lineage>
</organism>